<evidence type="ECO:0000313" key="2">
    <source>
        <dbReference type="EMBL" id="PWA72857.1"/>
    </source>
</evidence>
<reference evidence="2 3" key="1">
    <citation type="journal article" date="2018" name="Mol. Plant">
        <title>The genome of Artemisia annua provides insight into the evolution of Asteraceae family and artemisinin biosynthesis.</title>
        <authorList>
            <person name="Shen Q."/>
            <person name="Zhang L."/>
            <person name="Liao Z."/>
            <person name="Wang S."/>
            <person name="Yan T."/>
            <person name="Shi P."/>
            <person name="Liu M."/>
            <person name="Fu X."/>
            <person name="Pan Q."/>
            <person name="Wang Y."/>
            <person name="Lv Z."/>
            <person name="Lu X."/>
            <person name="Zhang F."/>
            <person name="Jiang W."/>
            <person name="Ma Y."/>
            <person name="Chen M."/>
            <person name="Hao X."/>
            <person name="Li L."/>
            <person name="Tang Y."/>
            <person name="Lv G."/>
            <person name="Zhou Y."/>
            <person name="Sun X."/>
            <person name="Brodelius P.E."/>
            <person name="Rose J.K.C."/>
            <person name="Tang K."/>
        </authorList>
    </citation>
    <scope>NUCLEOTIDE SEQUENCE [LARGE SCALE GENOMIC DNA]</scope>
    <source>
        <strain evidence="3">cv. Huhao1</strain>
        <tissue evidence="2">Leaf</tissue>
    </source>
</reference>
<organism evidence="2 3">
    <name type="scientific">Artemisia annua</name>
    <name type="common">Sweet wormwood</name>
    <dbReference type="NCBI Taxonomy" id="35608"/>
    <lineage>
        <taxon>Eukaryota</taxon>
        <taxon>Viridiplantae</taxon>
        <taxon>Streptophyta</taxon>
        <taxon>Embryophyta</taxon>
        <taxon>Tracheophyta</taxon>
        <taxon>Spermatophyta</taxon>
        <taxon>Magnoliopsida</taxon>
        <taxon>eudicotyledons</taxon>
        <taxon>Gunneridae</taxon>
        <taxon>Pentapetalae</taxon>
        <taxon>asterids</taxon>
        <taxon>campanulids</taxon>
        <taxon>Asterales</taxon>
        <taxon>Asteraceae</taxon>
        <taxon>Asteroideae</taxon>
        <taxon>Anthemideae</taxon>
        <taxon>Artemisiinae</taxon>
        <taxon>Artemisia</taxon>
    </lineage>
</organism>
<dbReference type="OrthoDB" id="1748554at2759"/>
<dbReference type="Pfam" id="PF13966">
    <property type="entry name" value="zf-RVT"/>
    <property type="match status" value="1"/>
</dbReference>
<feature type="domain" description="Reverse transcriptase zinc-binding" evidence="1">
    <location>
        <begin position="72"/>
        <end position="143"/>
    </location>
</feature>
<dbReference type="InterPro" id="IPR026960">
    <property type="entry name" value="RVT-Znf"/>
</dbReference>
<evidence type="ECO:0000313" key="3">
    <source>
        <dbReference type="Proteomes" id="UP000245207"/>
    </source>
</evidence>
<keyword evidence="2" id="KW-0548">Nucleotidyltransferase</keyword>
<dbReference type="EMBL" id="PKPP01002832">
    <property type="protein sequence ID" value="PWA72857.1"/>
    <property type="molecule type" value="Genomic_DNA"/>
</dbReference>
<sequence length="200" mass="23533">MLMMKQYPTDYIECEDDEFTEELVLNKYKATIHNYPNIDFVQVMRGYRPYIDYQNDYQNRVRMDDENKLTDLSNNGAKVKWRSVIWFPQSIPRHTFVLWMAVQERLMTQDKIAKWRMDEVLECTLCKQGYRTESMELMVTCKLFNVGVAFDDVHAAAGDLRPKGAVAAVVIAAHKTQGLCTNREYADDEAISYRLHRVRR</sequence>
<keyword evidence="2" id="KW-0808">Transferase</keyword>
<dbReference type="AlphaFoldDB" id="A0A2U1NH53"/>
<comment type="caution">
    <text evidence="2">The sequence shown here is derived from an EMBL/GenBank/DDBJ whole genome shotgun (WGS) entry which is preliminary data.</text>
</comment>
<accession>A0A2U1NH53</accession>
<name>A0A2U1NH53_ARTAN</name>
<evidence type="ECO:0000259" key="1">
    <source>
        <dbReference type="Pfam" id="PF13966"/>
    </source>
</evidence>
<keyword evidence="3" id="KW-1185">Reference proteome</keyword>
<protein>
    <submittedName>
        <fullName evidence="2">RNA-directed DNA polymerase, eukaryota, Reverse transcriptase zinc-binding domain protein</fullName>
    </submittedName>
</protein>
<gene>
    <name evidence="2" type="ORF">CTI12_AA266620</name>
</gene>
<dbReference type="GO" id="GO:0003964">
    <property type="term" value="F:RNA-directed DNA polymerase activity"/>
    <property type="evidence" value="ECO:0007669"/>
    <property type="project" value="UniProtKB-KW"/>
</dbReference>
<proteinExistence type="predicted"/>
<keyword evidence="2" id="KW-0695">RNA-directed DNA polymerase</keyword>
<dbReference type="Proteomes" id="UP000245207">
    <property type="component" value="Unassembled WGS sequence"/>
</dbReference>